<dbReference type="InterPro" id="IPR006665">
    <property type="entry name" value="OmpA-like"/>
</dbReference>
<feature type="region of interest" description="Disordered" evidence="5">
    <location>
        <begin position="312"/>
        <end position="467"/>
    </location>
</feature>
<feature type="domain" description="OmpA-like" evidence="7">
    <location>
        <begin position="225"/>
        <end position="342"/>
    </location>
</feature>
<proteinExistence type="predicted"/>
<evidence type="ECO:0000313" key="9">
    <source>
        <dbReference type="Proteomes" id="UP000501812"/>
    </source>
</evidence>
<evidence type="ECO:0000256" key="5">
    <source>
        <dbReference type="SAM" id="MobiDB-lite"/>
    </source>
</evidence>
<name>A0A858RHP2_9BACT</name>
<evidence type="ECO:0000256" key="4">
    <source>
        <dbReference type="PROSITE-ProRule" id="PRU00473"/>
    </source>
</evidence>
<evidence type="ECO:0000256" key="3">
    <source>
        <dbReference type="ARBA" id="ARBA00023237"/>
    </source>
</evidence>
<sequence>MDHGYSWRESRDSRPLRLPGPDNMGWWVAAAFFIAVILHVAAFFALGHIKIGTGIFPSSDEISTERVSVRDVDITPTEEAVMEPEPAEKPAPDKATLLEEIDMLDKLPENTEMEIKPDLSDPEFAVRLENPAIKGNPEGIVVDPAAGFDLDTALPELGRSEDPPPIAADAQMIVDPGASIADDTNLDRFAQDLLKKGAGGVSDVGTLDGMVTLDDMVGLSADVLVGKKTMLPSDLLFEYDSAVLRESAKVGMMKLALIVERNPKLYCWIEGYSDLFGGDAYNQDLSRRRAGAVREYLVNTLHLNGDRIVPRGHGKARPLVSAGSVEEQAPNRRVEIRMRRTPPPAEKVVVTEKAQAPAPPKETPAPAPSPAPAPPPKDPVVVKPMRALPVVEDAPKAKPITKDNSRMRPLEEQSPRARPIQENPPKAQRVEEEPPKAKSVEEEEEAPRAQGVEEEPEAPPARAVPVE</sequence>
<keyword evidence="6" id="KW-0812">Transmembrane</keyword>
<evidence type="ECO:0000256" key="6">
    <source>
        <dbReference type="SAM" id="Phobius"/>
    </source>
</evidence>
<dbReference type="PANTHER" id="PTHR30329">
    <property type="entry name" value="STATOR ELEMENT OF FLAGELLAR MOTOR COMPLEX"/>
    <property type="match status" value="1"/>
</dbReference>
<keyword evidence="2 4" id="KW-0472">Membrane</keyword>
<accession>A0A858RHP2</accession>
<dbReference type="Pfam" id="PF00691">
    <property type="entry name" value="OmpA"/>
    <property type="match status" value="1"/>
</dbReference>
<evidence type="ECO:0000313" key="8">
    <source>
        <dbReference type="EMBL" id="QJE95939.1"/>
    </source>
</evidence>
<reference evidence="8 9" key="1">
    <citation type="submission" date="2020-04" db="EMBL/GenBank/DDBJ databases">
        <title>Luteolibacter sp. G-1-1-1 isolated from soil.</title>
        <authorList>
            <person name="Dahal R.H."/>
        </authorList>
    </citation>
    <scope>NUCLEOTIDE SEQUENCE [LARGE SCALE GENOMIC DNA]</scope>
    <source>
        <strain evidence="8 9">G-1-1-1</strain>
    </source>
</reference>
<dbReference type="Proteomes" id="UP000501812">
    <property type="component" value="Chromosome"/>
</dbReference>
<feature type="transmembrane region" description="Helical" evidence="6">
    <location>
        <begin position="24"/>
        <end position="46"/>
    </location>
</feature>
<dbReference type="PRINTS" id="PR01021">
    <property type="entry name" value="OMPADOMAIN"/>
</dbReference>
<dbReference type="AlphaFoldDB" id="A0A858RHP2"/>
<keyword evidence="9" id="KW-1185">Reference proteome</keyword>
<dbReference type="PROSITE" id="PS51123">
    <property type="entry name" value="OMPA_2"/>
    <property type="match status" value="1"/>
</dbReference>
<evidence type="ECO:0000259" key="7">
    <source>
        <dbReference type="PROSITE" id="PS51123"/>
    </source>
</evidence>
<feature type="compositionally biased region" description="Basic and acidic residues" evidence="5">
    <location>
        <begin position="329"/>
        <end position="338"/>
    </location>
</feature>
<dbReference type="InterPro" id="IPR050330">
    <property type="entry name" value="Bact_OuterMem_StrucFunc"/>
</dbReference>
<feature type="compositionally biased region" description="Basic and acidic residues" evidence="5">
    <location>
        <begin position="428"/>
        <end position="440"/>
    </location>
</feature>
<dbReference type="PANTHER" id="PTHR30329:SF21">
    <property type="entry name" value="LIPOPROTEIN YIAD-RELATED"/>
    <property type="match status" value="1"/>
</dbReference>
<dbReference type="RefSeq" id="WP_169454252.1">
    <property type="nucleotide sequence ID" value="NZ_CP051774.1"/>
</dbReference>
<feature type="compositionally biased region" description="Basic and acidic residues" evidence="5">
    <location>
        <begin position="393"/>
        <end position="415"/>
    </location>
</feature>
<protein>
    <submittedName>
        <fullName evidence="8">OmpA family protein</fullName>
    </submittedName>
</protein>
<dbReference type="GO" id="GO:0009279">
    <property type="term" value="C:cell outer membrane"/>
    <property type="evidence" value="ECO:0007669"/>
    <property type="project" value="UniProtKB-SubCell"/>
</dbReference>
<gene>
    <name evidence="8" type="ORF">HHL09_09145</name>
</gene>
<keyword evidence="6" id="KW-1133">Transmembrane helix</keyword>
<dbReference type="SUPFAM" id="SSF103088">
    <property type="entry name" value="OmpA-like"/>
    <property type="match status" value="1"/>
</dbReference>
<comment type="subcellular location">
    <subcellularLocation>
        <location evidence="1">Cell outer membrane</location>
    </subcellularLocation>
</comment>
<dbReference type="KEGG" id="luo:HHL09_09145"/>
<evidence type="ECO:0000256" key="2">
    <source>
        <dbReference type="ARBA" id="ARBA00023136"/>
    </source>
</evidence>
<dbReference type="InterPro" id="IPR036737">
    <property type="entry name" value="OmpA-like_sf"/>
</dbReference>
<feature type="compositionally biased region" description="Pro residues" evidence="5">
    <location>
        <begin position="357"/>
        <end position="378"/>
    </location>
</feature>
<dbReference type="InterPro" id="IPR006664">
    <property type="entry name" value="OMP_bac"/>
</dbReference>
<dbReference type="CDD" id="cd07185">
    <property type="entry name" value="OmpA_C-like"/>
    <property type="match status" value="1"/>
</dbReference>
<keyword evidence="3" id="KW-0998">Cell outer membrane</keyword>
<organism evidence="8 9">
    <name type="scientific">Luteolibacter luteus</name>
    <dbReference type="NCBI Taxonomy" id="2728835"/>
    <lineage>
        <taxon>Bacteria</taxon>
        <taxon>Pseudomonadati</taxon>
        <taxon>Verrucomicrobiota</taxon>
        <taxon>Verrucomicrobiia</taxon>
        <taxon>Verrucomicrobiales</taxon>
        <taxon>Verrucomicrobiaceae</taxon>
        <taxon>Luteolibacter</taxon>
    </lineage>
</organism>
<dbReference type="Gene3D" id="3.30.1330.60">
    <property type="entry name" value="OmpA-like domain"/>
    <property type="match status" value="1"/>
</dbReference>
<dbReference type="EMBL" id="CP051774">
    <property type="protein sequence ID" value="QJE95939.1"/>
    <property type="molecule type" value="Genomic_DNA"/>
</dbReference>
<evidence type="ECO:0000256" key="1">
    <source>
        <dbReference type="ARBA" id="ARBA00004442"/>
    </source>
</evidence>